<feature type="domain" description="Phosphoadenosine phosphosulphate reductase" evidence="4">
    <location>
        <begin position="34"/>
        <end position="206"/>
    </location>
</feature>
<dbReference type="PIRSF" id="PIRSF000857">
    <property type="entry name" value="PAPS_reductase"/>
    <property type="match status" value="1"/>
</dbReference>
<comment type="subcellular location">
    <subcellularLocation>
        <location evidence="3">Cytoplasm</location>
    </subcellularLocation>
</comment>
<dbReference type="NCBIfam" id="NF002537">
    <property type="entry name" value="PRK02090.1"/>
    <property type="match status" value="1"/>
</dbReference>
<reference evidence="5 6" key="1">
    <citation type="submission" date="2020-07" db="EMBL/GenBank/DDBJ databases">
        <authorList>
            <person name="Feng X."/>
        </authorList>
    </citation>
    <scope>NUCLEOTIDE SEQUENCE [LARGE SCALE GENOMIC DNA]</scope>
    <source>
        <strain evidence="5 6">JCM14086</strain>
    </source>
</reference>
<dbReference type="Gene3D" id="3.40.50.620">
    <property type="entry name" value="HUPs"/>
    <property type="match status" value="1"/>
</dbReference>
<dbReference type="GO" id="GO:0070814">
    <property type="term" value="P:hydrogen sulfide biosynthetic process"/>
    <property type="evidence" value="ECO:0007669"/>
    <property type="project" value="UniProtKB-UniRule"/>
</dbReference>
<comment type="function">
    <text evidence="3">Catalyzes the formation of sulfite from phosphoadenosine 5'-phosphosulfate (PAPS) using thioredoxin as an electron donor.</text>
</comment>
<dbReference type="GO" id="GO:0019379">
    <property type="term" value="P:sulfate assimilation, phosphoadenylyl sulfate reduction by phosphoadenylyl-sulfate reductase (thioredoxin)"/>
    <property type="evidence" value="ECO:0007669"/>
    <property type="project" value="UniProtKB-UniRule"/>
</dbReference>
<dbReference type="Proteomes" id="UP000525652">
    <property type="component" value="Unassembled WGS sequence"/>
</dbReference>
<dbReference type="SUPFAM" id="SSF52402">
    <property type="entry name" value="Adenine nucleotide alpha hydrolases-like"/>
    <property type="match status" value="1"/>
</dbReference>
<dbReference type="InterPro" id="IPR011800">
    <property type="entry name" value="PAPS_reductase_CysH"/>
</dbReference>
<comment type="catalytic activity">
    <reaction evidence="3">
        <text>[thioredoxin]-disulfide + sulfite + adenosine 3',5'-bisphosphate + 2 H(+) = [thioredoxin]-dithiol + 3'-phosphoadenylyl sulfate</text>
        <dbReference type="Rhea" id="RHEA:11724"/>
        <dbReference type="Rhea" id="RHEA-COMP:10698"/>
        <dbReference type="Rhea" id="RHEA-COMP:10700"/>
        <dbReference type="ChEBI" id="CHEBI:15378"/>
        <dbReference type="ChEBI" id="CHEBI:17359"/>
        <dbReference type="ChEBI" id="CHEBI:29950"/>
        <dbReference type="ChEBI" id="CHEBI:50058"/>
        <dbReference type="ChEBI" id="CHEBI:58339"/>
        <dbReference type="ChEBI" id="CHEBI:58343"/>
        <dbReference type="EC" id="1.8.4.8"/>
    </reaction>
</comment>
<evidence type="ECO:0000259" key="4">
    <source>
        <dbReference type="Pfam" id="PF01507"/>
    </source>
</evidence>
<evidence type="ECO:0000256" key="1">
    <source>
        <dbReference type="ARBA" id="ARBA00009732"/>
    </source>
</evidence>
<organism evidence="5 6">
    <name type="scientific">Puniceicoccus vermicola</name>
    <dbReference type="NCBI Taxonomy" id="388746"/>
    <lineage>
        <taxon>Bacteria</taxon>
        <taxon>Pseudomonadati</taxon>
        <taxon>Verrucomicrobiota</taxon>
        <taxon>Opitutia</taxon>
        <taxon>Puniceicoccales</taxon>
        <taxon>Puniceicoccaceae</taxon>
        <taxon>Puniceicoccus</taxon>
    </lineage>
</organism>
<dbReference type="CDD" id="cd23945">
    <property type="entry name" value="PAPS_reductase"/>
    <property type="match status" value="1"/>
</dbReference>
<comment type="similarity">
    <text evidence="1 3">Belongs to the PAPS reductase family. CysH subfamily.</text>
</comment>
<feature type="active site" description="Nucleophile; cysteine thiosulfonate intermediate" evidence="3">
    <location>
        <position position="225"/>
    </location>
</feature>
<dbReference type="UniPathway" id="UPA00140">
    <property type="reaction ID" value="UER00206"/>
</dbReference>
<dbReference type="GO" id="GO:0004604">
    <property type="term" value="F:phosphoadenylyl-sulfate reductase (thioredoxin) activity"/>
    <property type="evidence" value="ECO:0007669"/>
    <property type="project" value="UniProtKB-UniRule"/>
</dbReference>
<evidence type="ECO:0000313" key="5">
    <source>
        <dbReference type="EMBL" id="MBC2600710.1"/>
    </source>
</evidence>
<dbReference type="InterPro" id="IPR002500">
    <property type="entry name" value="PAPS_reduct_dom"/>
</dbReference>
<gene>
    <name evidence="3" type="primary">cysH</name>
    <name evidence="5" type="ORF">H5P30_02825</name>
</gene>
<keyword evidence="3" id="KW-0963">Cytoplasm</keyword>
<comment type="caution">
    <text evidence="5">The sequence shown here is derived from an EMBL/GenBank/DDBJ whole genome shotgun (WGS) entry which is preliminary data.</text>
</comment>
<dbReference type="EMBL" id="JACHVA010000033">
    <property type="protein sequence ID" value="MBC2600710.1"/>
    <property type="molecule type" value="Genomic_DNA"/>
</dbReference>
<dbReference type="PANTHER" id="PTHR46509">
    <property type="entry name" value="PHOSPHOADENOSINE PHOSPHOSULFATE REDUCTASE"/>
    <property type="match status" value="1"/>
</dbReference>
<evidence type="ECO:0000256" key="2">
    <source>
        <dbReference type="ARBA" id="ARBA00023002"/>
    </source>
</evidence>
<keyword evidence="2 3" id="KW-0560">Oxidoreductase</keyword>
<dbReference type="AlphaFoldDB" id="A0A7X1E2Q5"/>
<dbReference type="GO" id="GO:0005737">
    <property type="term" value="C:cytoplasm"/>
    <property type="evidence" value="ECO:0007669"/>
    <property type="project" value="UniProtKB-SubCell"/>
</dbReference>
<evidence type="ECO:0000313" key="6">
    <source>
        <dbReference type="Proteomes" id="UP000525652"/>
    </source>
</evidence>
<accession>A0A7X1E2Q5</accession>
<dbReference type="Pfam" id="PF01507">
    <property type="entry name" value="PAPS_reduct"/>
    <property type="match status" value="1"/>
</dbReference>
<dbReference type="PANTHER" id="PTHR46509:SF1">
    <property type="entry name" value="PHOSPHOADENOSINE PHOSPHOSULFATE REDUCTASE"/>
    <property type="match status" value="1"/>
</dbReference>
<comment type="caution">
    <text evidence="3">Lacks conserved residue(s) required for the propagation of feature annotation.</text>
</comment>
<evidence type="ECO:0000256" key="3">
    <source>
        <dbReference type="HAMAP-Rule" id="MF_00063"/>
    </source>
</evidence>
<proteinExistence type="inferred from homology"/>
<dbReference type="EC" id="1.8.4.8" evidence="3"/>
<sequence>MKDSFTIDDTNRSFAEIPAEERVDWAVEQFSGELVLSTSFGIQSAVLLHMVGTRKPKIPVIFVDTGYLFPETYRFADRLTRDLDLDLRVYNPRMTAARQEALYGKRWEGSLDDLGDYNRDNKVEPMNRALGELGARAWISGLRRSQGSSRSEREFIELQNKTYKIYPILDWSNREIYQYLTKHDLPYHPLWEQGYVSMGDWHSTQKLTEGMTEEETRFGGRKRECGLHELTGGQDFQI</sequence>
<dbReference type="InterPro" id="IPR004511">
    <property type="entry name" value="PAPS/APS_Rdtase"/>
</dbReference>
<dbReference type="RefSeq" id="WP_185691449.1">
    <property type="nucleotide sequence ID" value="NZ_JACHVA010000033.1"/>
</dbReference>
<dbReference type="NCBIfam" id="TIGR02057">
    <property type="entry name" value="PAPS_reductase"/>
    <property type="match status" value="1"/>
</dbReference>
<keyword evidence="6" id="KW-1185">Reference proteome</keyword>
<dbReference type="NCBIfam" id="TIGR00434">
    <property type="entry name" value="cysH"/>
    <property type="match status" value="1"/>
</dbReference>
<protein>
    <recommendedName>
        <fullName evidence="3">Phosphoadenosine 5'-phosphosulfate reductase</fullName>
        <shortName evidence="3">PAPS reductase</shortName>
        <ecNumber evidence="3">1.8.4.8</ecNumber>
    </recommendedName>
    <alternativeName>
        <fullName evidence="3">3'-phosphoadenylylsulfate reductase</fullName>
    </alternativeName>
    <alternativeName>
        <fullName evidence="3">PAPS reductase, thioredoxin dependent</fullName>
    </alternativeName>
    <alternativeName>
        <fullName evidence="3">PAPS sulfotransferase</fullName>
    </alternativeName>
    <alternativeName>
        <fullName evidence="3">PAdoPS reductase</fullName>
    </alternativeName>
</protein>
<comment type="pathway">
    <text evidence="3">Sulfur metabolism; hydrogen sulfide biosynthesis; sulfite from sulfate: step 3/3.</text>
</comment>
<dbReference type="InterPro" id="IPR014729">
    <property type="entry name" value="Rossmann-like_a/b/a_fold"/>
</dbReference>
<dbReference type="HAMAP" id="MF_00063">
    <property type="entry name" value="CysH"/>
    <property type="match status" value="1"/>
</dbReference>
<name>A0A7X1E2Q5_9BACT</name>